<sequence>MDPPSVSTSTSPQGSPSPLTDLRLSRPLIRSDERKYLEQKHLLLYLKQQLNCTYLQTTNTSDQSKPYWAHGFDLPLPSHLIPFFLAICNDQSPRHSQLTFKSKQSDTLNSRFQNPRLFGHMSVNLGGRSPSYPDGVRKFSDNTPSYSENSTNKATSPMTRVQQDRQLSHSQGSLAISPSRTIKDAFSAIPSSSLLNDFSTDPDDCINETETSQFATPKSISIKDSISMAISQTLETSPVPTQPQVTIVDISAAKNGSIEIHKFLKSETEAAFPMILCPQSILILKQ</sequence>
<organism evidence="2 3">
    <name type="scientific">Blattamonas nauphoetae</name>
    <dbReference type="NCBI Taxonomy" id="2049346"/>
    <lineage>
        <taxon>Eukaryota</taxon>
        <taxon>Metamonada</taxon>
        <taxon>Preaxostyla</taxon>
        <taxon>Oxymonadida</taxon>
        <taxon>Blattamonas</taxon>
    </lineage>
</organism>
<name>A0ABQ9X6C6_9EUKA</name>
<reference evidence="2 3" key="1">
    <citation type="journal article" date="2022" name="bioRxiv">
        <title>Genomics of Preaxostyla Flagellates Illuminates Evolutionary Transitions and the Path Towards Mitochondrial Loss.</title>
        <authorList>
            <person name="Novak L.V.F."/>
            <person name="Treitli S.C."/>
            <person name="Pyrih J."/>
            <person name="Halakuc P."/>
            <person name="Pipaliya S.V."/>
            <person name="Vacek V."/>
            <person name="Brzon O."/>
            <person name="Soukal P."/>
            <person name="Eme L."/>
            <person name="Dacks J.B."/>
            <person name="Karnkowska A."/>
            <person name="Elias M."/>
            <person name="Hampl V."/>
        </authorList>
    </citation>
    <scope>NUCLEOTIDE SEQUENCE [LARGE SCALE GENOMIC DNA]</scope>
    <source>
        <strain evidence="2">NAU3</strain>
        <tissue evidence="2">Gut</tissue>
    </source>
</reference>
<feature type="compositionally biased region" description="Low complexity" evidence="1">
    <location>
        <begin position="1"/>
        <end position="20"/>
    </location>
</feature>
<accession>A0ABQ9X6C6</accession>
<dbReference type="EMBL" id="JARBJD010000244">
    <property type="protein sequence ID" value="KAK2945880.1"/>
    <property type="molecule type" value="Genomic_DNA"/>
</dbReference>
<evidence type="ECO:0000256" key="1">
    <source>
        <dbReference type="SAM" id="MobiDB-lite"/>
    </source>
</evidence>
<evidence type="ECO:0000313" key="3">
    <source>
        <dbReference type="Proteomes" id="UP001281761"/>
    </source>
</evidence>
<protein>
    <submittedName>
        <fullName evidence="2">Uncharacterized protein</fullName>
    </submittedName>
</protein>
<dbReference type="Proteomes" id="UP001281761">
    <property type="component" value="Unassembled WGS sequence"/>
</dbReference>
<proteinExistence type="predicted"/>
<comment type="caution">
    <text evidence="2">The sequence shown here is derived from an EMBL/GenBank/DDBJ whole genome shotgun (WGS) entry which is preliminary data.</text>
</comment>
<evidence type="ECO:0000313" key="2">
    <source>
        <dbReference type="EMBL" id="KAK2945880.1"/>
    </source>
</evidence>
<feature type="region of interest" description="Disordered" evidence="1">
    <location>
        <begin position="1"/>
        <end position="25"/>
    </location>
</feature>
<gene>
    <name evidence="2" type="ORF">BLNAU_19176</name>
</gene>
<keyword evidence="3" id="KW-1185">Reference proteome</keyword>